<evidence type="ECO:0000259" key="5">
    <source>
        <dbReference type="Pfam" id="PF17992"/>
    </source>
</evidence>
<feature type="domain" description="Agarase CBM-like" evidence="5">
    <location>
        <begin position="22"/>
        <end position="186"/>
    </location>
</feature>
<dbReference type="SUPFAM" id="SSF51445">
    <property type="entry name" value="(Trans)glycosidases"/>
    <property type="match status" value="1"/>
</dbReference>
<dbReference type="InterPro" id="IPR017853">
    <property type="entry name" value="GH"/>
</dbReference>
<dbReference type="EMBL" id="CP007139">
    <property type="protein sequence ID" value="AIE85408.1"/>
    <property type="molecule type" value="Genomic_DNA"/>
</dbReference>
<dbReference type="GO" id="GO:0005975">
    <property type="term" value="P:carbohydrate metabolic process"/>
    <property type="evidence" value="ECO:0007669"/>
    <property type="project" value="InterPro"/>
</dbReference>
<evidence type="ECO:0000256" key="2">
    <source>
        <dbReference type="ARBA" id="ARBA00023295"/>
    </source>
</evidence>
<dbReference type="eggNOG" id="COG1874">
    <property type="taxonomic scope" value="Bacteria"/>
</dbReference>
<keyword evidence="2" id="KW-0326">Glycosidase</keyword>
<feature type="domain" description="Glycoside hydrolase family 42 N-terminal" evidence="4">
    <location>
        <begin position="460"/>
        <end position="567"/>
    </location>
</feature>
<dbReference type="RefSeq" id="WP_025226017.1">
    <property type="nucleotide sequence ID" value="NZ_CP007139.1"/>
</dbReference>
<dbReference type="Pfam" id="PF02449">
    <property type="entry name" value="Glyco_hydro_42"/>
    <property type="match status" value="1"/>
</dbReference>
<keyword evidence="7" id="KW-1185">Reference proteome</keyword>
<dbReference type="Gene3D" id="2.60.120.430">
    <property type="entry name" value="Galactose-binding lectin"/>
    <property type="match status" value="1"/>
</dbReference>
<evidence type="ECO:0000256" key="1">
    <source>
        <dbReference type="ARBA" id="ARBA00022801"/>
    </source>
</evidence>
<name>A0A068NPB7_FIMGI</name>
<organism evidence="6 7">
    <name type="scientific">Fimbriimonas ginsengisoli Gsoil 348</name>
    <dbReference type="NCBI Taxonomy" id="661478"/>
    <lineage>
        <taxon>Bacteria</taxon>
        <taxon>Bacillati</taxon>
        <taxon>Armatimonadota</taxon>
        <taxon>Fimbriimonadia</taxon>
        <taxon>Fimbriimonadales</taxon>
        <taxon>Fimbriimonadaceae</taxon>
        <taxon>Fimbriimonas</taxon>
    </lineage>
</organism>
<evidence type="ECO:0000256" key="3">
    <source>
        <dbReference type="SAM" id="MobiDB-lite"/>
    </source>
</evidence>
<dbReference type="InterPro" id="IPR013529">
    <property type="entry name" value="Glyco_hydro_42_N"/>
</dbReference>
<feature type="compositionally biased region" description="Low complexity" evidence="3">
    <location>
        <begin position="710"/>
        <end position="719"/>
    </location>
</feature>
<dbReference type="Gene3D" id="3.20.20.80">
    <property type="entry name" value="Glycosidases"/>
    <property type="match status" value="1"/>
</dbReference>
<protein>
    <submittedName>
        <fullName evidence="6">Hydrolase, putative</fullName>
    </submittedName>
</protein>
<dbReference type="Pfam" id="PF17992">
    <property type="entry name" value="Agarase_CBM"/>
    <property type="match status" value="1"/>
</dbReference>
<dbReference type="KEGG" id="fgi:OP10G_2040"/>
<reference evidence="6 7" key="1">
    <citation type="journal article" date="2014" name="PLoS ONE">
        <title>The first complete genome sequence of the class fimbriimonadia in the phylum armatimonadetes.</title>
        <authorList>
            <person name="Hu Z.Y."/>
            <person name="Wang Y.Z."/>
            <person name="Im W.T."/>
            <person name="Wang S.Y."/>
            <person name="Zhao G.P."/>
            <person name="Zheng H.J."/>
            <person name="Quan Z.X."/>
        </authorList>
    </citation>
    <scope>NUCLEOTIDE SEQUENCE [LARGE SCALE GENOMIC DNA]</scope>
    <source>
        <strain evidence="6">Gsoil 348</strain>
    </source>
</reference>
<feature type="compositionally biased region" description="Basic residues" evidence="3">
    <location>
        <begin position="694"/>
        <end position="709"/>
    </location>
</feature>
<dbReference type="HOGENOM" id="CLU_013448_0_0_0"/>
<feature type="region of interest" description="Disordered" evidence="3">
    <location>
        <begin position="687"/>
        <end position="719"/>
    </location>
</feature>
<dbReference type="STRING" id="661478.OP10G_2040"/>
<evidence type="ECO:0000259" key="4">
    <source>
        <dbReference type="Pfam" id="PF02449"/>
    </source>
</evidence>
<dbReference type="Proteomes" id="UP000027982">
    <property type="component" value="Chromosome"/>
</dbReference>
<dbReference type="InterPro" id="IPR040669">
    <property type="entry name" value="Agarase_CBM"/>
</dbReference>
<keyword evidence="1 6" id="KW-0378">Hydrolase</keyword>
<accession>A0A068NPB7</accession>
<proteinExistence type="predicted"/>
<dbReference type="AlphaFoldDB" id="A0A068NPB7"/>
<dbReference type="GO" id="GO:0004565">
    <property type="term" value="F:beta-galactosidase activity"/>
    <property type="evidence" value="ECO:0007669"/>
    <property type="project" value="InterPro"/>
</dbReference>
<dbReference type="GO" id="GO:0009341">
    <property type="term" value="C:beta-galactosidase complex"/>
    <property type="evidence" value="ECO:0007669"/>
    <property type="project" value="InterPro"/>
</dbReference>
<evidence type="ECO:0000313" key="6">
    <source>
        <dbReference type="EMBL" id="AIE85408.1"/>
    </source>
</evidence>
<dbReference type="OrthoDB" id="9760450at2"/>
<evidence type="ECO:0000313" key="7">
    <source>
        <dbReference type="Proteomes" id="UP000027982"/>
    </source>
</evidence>
<gene>
    <name evidence="6" type="ORF">OP10G_2040</name>
</gene>
<sequence>MTPLLLLVALGSVQASKVNSFDTFDEVRQVTTLEAQVTTVPGPDGSQALQATFQPTEWPHVMLAPAQPWDWSAAGGIAIEVTNPGKETVPFGIRVDDDPKADGWLHSRTGNGAIAPGKTETFVVMFGPDPMSVGMRGMPPTPGLTGLGTNGGGTFDSSHVAALQLFLHRPARATTLVLDNIRTVPRVSLERIVDRFGQYARGDWPGKVHQDAELPARAKAELASYSAVADRDRFGGWKTGPKLRPTGFFRTERVRGKWSLVDPDGGLFFSFGIDTMGQGESTFVTGRDAMFTWLPSPADPLSRFRTSQGGAHMGPIKSGEAYNFYQANLLRKYGENFSEAWRETALRRLPAWGFNTIGNWSDDRFMKNGTVPYVATAGVYGDHARIASGSDYWGKMHDPFDPHFVEDVTRGLVGVAAKVKGDPWCVGYFVDNELSWAGSGSDGRYGLALGALSAPKGSPAKAAFIQQLRAKYSDIGRLNQEWKTTFPDWAALDLPIEFQSLTDIQRTDLSKFVHTLALRYFTVVRDELRKLDPDHLYLGCRFAWSAPEAEEAAAEVCDVVSFNIYAPKLGPEWDRVKQFDKPCIIGEFHFGALDRGMFHPGLVATPSQAARAAMYEEYVKSVLKNPAFVGCHWFQYIDEPLTGRWFDGENYNIGLVDVTDTPYPEITSAARRIHSQSYVLRWGRPMAKPAAPKPRWKRHKRRLRGRRKVPPVLRKPMLQ</sequence>